<accession>A0A8F2W285</accession>
<evidence type="ECO:0000256" key="1">
    <source>
        <dbReference type="SAM" id="MobiDB-lite"/>
    </source>
</evidence>
<dbReference type="Pfam" id="PF08636">
    <property type="entry name" value="Pkr1"/>
    <property type="match status" value="1"/>
</dbReference>
<evidence type="ECO:0000256" key="2">
    <source>
        <dbReference type="SAM" id="Phobius"/>
    </source>
</evidence>
<dbReference type="PANTHER" id="PTHR12486:SF4">
    <property type="entry name" value="APRATAXIN"/>
    <property type="match status" value="1"/>
</dbReference>
<protein>
    <recommendedName>
        <fullName evidence="3">Aprataxin C2HE/C2H2/C2HC zinc finger domain-containing protein</fullName>
    </recommendedName>
</protein>
<feature type="domain" description="Aprataxin C2HE/C2H2/C2HC zinc finger" evidence="3">
    <location>
        <begin position="245"/>
        <end position="338"/>
    </location>
</feature>
<feature type="compositionally biased region" description="Basic residues" evidence="1">
    <location>
        <begin position="286"/>
        <end position="297"/>
    </location>
</feature>
<dbReference type="GO" id="GO:0005634">
    <property type="term" value="C:nucleus"/>
    <property type="evidence" value="ECO:0007669"/>
    <property type="project" value="TreeGrafter"/>
</dbReference>
<dbReference type="Pfam" id="PF16278">
    <property type="entry name" value="zf-C2HE"/>
    <property type="match status" value="1"/>
</dbReference>
<sequence>MAFIVELWDSIFTPGTTPALMKATHASFILLLLSLSWLIYVTRSIHYINLSIIALLLYGSVLWFVKELEQAKLKSNEELQKETAQNENVETSEKSEGDGAEATTMSFRYGLQTYLSNPNQPLVLFYDDRFVIMKDRYPKALRHYLVLPRSKPLTFKHPVDGLADPTVYNQAEEYVEKAKDMIIEDLVKEGFIEEDPCVKETFKNTFIRAGIHKVPSMANLHIHVITQDFHSDRMKNKRHYNSFTTPFFVEFSDLKPSSENYLGSGTDSESDSDGSMEGSIQGLLMRRPKKAQKLRPSRKFDYEDSESLLKSSPLVCAYCGKNLGNQFKALKQHLDREFCKKFSIPG</sequence>
<dbReference type="InterPro" id="IPR032566">
    <property type="entry name" value="Znf-C2HE"/>
</dbReference>
<proteinExistence type="predicted"/>
<feature type="transmembrane region" description="Helical" evidence="2">
    <location>
        <begin position="20"/>
        <end position="40"/>
    </location>
</feature>
<dbReference type="InterPro" id="IPR013945">
    <property type="entry name" value="Pkr1"/>
</dbReference>
<keyword evidence="2" id="KW-1133">Transmembrane helix</keyword>
<dbReference type="Pfam" id="PF11969">
    <property type="entry name" value="DcpS_C"/>
    <property type="match status" value="1"/>
</dbReference>
<evidence type="ECO:0000259" key="3">
    <source>
        <dbReference type="Pfam" id="PF16278"/>
    </source>
</evidence>
<reference evidence="4" key="1">
    <citation type="submission" date="2021-06" db="EMBL/GenBank/DDBJ databases">
        <title>Candida auris outbreak in lebanese hospital.</title>
        <authorList>
            <person name="Finianos M."/>
        </authorList>
    </citation>
    <scope>NUCLEOTIDE SEQUENCE</scope>
    <source>
        <strain evidence="4">CA7LBN</strain>
    </source>
</reference>
<dbReference type="GO" id="GO:0033699">
    <property type="term" value="F:DNA 5'-adenosine monophosphate hydrolase activity"/>
    <property type="evidence" value="ECO:0007669"/>
    <property type="project" value="TreeGrafter"/>
</dbReference>
<dbReference type="Gene3D" id="3.30.428.10">
    <property type="entry name" value="HIT-like"/>
    <property type="match status" value="1"/>
</dbReference>
<organism evidence="4">
    <name type="scientific">Candidozyma auris</name>
    <name type="common">Yeast</name>
    <name type="synonym">Candida auris</name>
    <dbReference type="NCBI Taxonomy" id="498019"/>
    <lineage>
        <taxon>Eukaryota</taxon>
        <taxon>Fungi</taxon>
        <taxon>Dikarya</taxon>
        <taxon>Ascomycota</taxon>
        <taxon>Saccharomycotina</taxon>
        <taxon>Pichiomycetes</taxon>
        <taxon>Metschnikowiaceae</taxon>
        <taxon>Candidozyma</taxon>
    </lineage>
</organism>
<feature type="region of interest" description="Disordered" evidence="1">
    <location>
        <begin position="79"/>
        <end position="99"/>
    </location>
</feature>
<dbReference type="EMBL" id="CP076749">
    <property type="protein sequence ID" value="QWW22471.1"/>
    <property type="molecule type" value="Genomic_DNA"/>
</dbReference>
<dbReference type="GO" id="GO:0030983">
    <property type="term" value="F:mismatched DNA binding"/>
    <property type="evidence" value="ECO:0007669"/>
    <property type="project" value="TreeGrafter"/>
</dbReference>
<evidence type="ECO:0000313" key="4">
    <source>
        <dbReference type="EMBL" id="QWW22471.1"/>
    </source>
</evidence>
<dbReference type="GO" id="GO:1990165">
    <property type="term" value="F:single-strand break-containing DNA binding"/>
    <property type="evidence" value="ECO:0007669"/>
    <property type="project" value="TreeGrafter"/>
</dbReference>
<dbReference type="AlphaFoldDB" id="A0A8F2W285"/>
<dbReference type="PANTHER" id="PTHR12486">
    <property type="entry name" value="APRATAXIN-RELATED"/>
    <property type="match status" value="1"/>
</dbReference>
<dbReference type="GO" id="GO:0070072">
    <property type="term" value="P:vacuolar proton-transporting V-type ATPase complex assembly"/>
    <property type="evidence" value="ECO:0007669"/>
    <property type="project" value="InterPro"/>
</dbReference>
<keyword evidence="2" id="KW-0812">Transmembrane</keyword>
<dbReference type="GO" id="GO:0003725">
    <property type="term" value="F:double-stranded RNA binding"/>
    <property type="evidence" value="ECO:0007669"/>
    <property type="project" value="TreeGrafter"/>
</dbReference>
<feature type="region of interest" description="Disordered" evidence="1">
    <location>
        <begin position="260"/>
        <end position="298"/>
    </location>
</feature>
<dbReference type="Proteomes" id="UP000825438">
    <property type="component" value="Chromosome I"/>
</dbReference>
<dbReference type="GO" id="GO:0003697">
    <property type="term" value="F:single-stranded DNA binding"/>
    <property type="evidence" value="ECO:0007669"/>
    <property type="project" value="TreeGrafter"/>
</dbReference>
<name>A0A8F2W285_CANAR</name>
<feature type="transmembrane region" description="Helical" evidence="2">
    <location>
        <begin position="47"/>
        <end position="65"/>
    </location>
</feature>
<dbReference type="InterPro" id="IPR036265">
    <property type="entry name" value="HIT-like_sf"/>
</dbReference>
<gene>
    <name evidence="4" type="ORF">CA7LBN_001217</name>
</gene>
<dbReference type="SUPFAM" id="SSF54197">
    <property type="entry name" value="HIT-like"/>
    <property type="match status" value="1"/>
</dbReference>
<keyword evidence="2" id="KW-0472">Membrane</keyword>
<dbReference type="GO" id="GO:0000012">
    <property type="term" value="P:single strand break repair"/>
    <property type="evidence" value="ECO:0007669"/>
    <property type="project" value="TreeGrafter"/>
</dbReference>